<dbReference type="Proteomes" id="UP000092993">
    <property type="component" value="Unassembled WGS sequence"/>
</dbReference>
<evidence type="ECO:0000313" key="1">
    <source>
        <dbReference type="EMBL" id="OBZ66976.1"/>
    </source>
</evidence>
<dbReference type="EMBL" id="LUGG01000027">
    <property type="protein sequence ID" value="OBZ66976.1"/>
    <property type="molecule type" value="Genomic_DNA"/>
</dbReference>
<dbReference type="AlphaFoldDB" id="A0A1C7LS45"/>
<keyword evidence="2" id="KW-1185">Reference proteome</keyword>
<organism evidence="1 2">
    <name type="scientific">Grifola frondosa</name>
    <name type="common">Maitake</name>
    <name type="synonym">Polyporus frondosus</name>
    <dbReference type="NCBI Taxonomy" id="5627"/>
    <lineage>
        <taxon>Eukaryota</taxon>
        <taxon>Fungi</taxon>
        <taxon>Dikarya</taxon>
        <taxon>Basidiomycota</taxon>
        <taxon>Agaricomycotina</taxon>
        <taxon>Agaricomycetes</taxon>
        <taxon>Polyporales</taxon>
        <taxon>Grifolaceae</taxon>
        <taxon>Grifola</taxon>
    </lineage>
</organism>
<comment type="caution">
    <text evidence="1">The sequence shown here is derived from an EMBL/GenBank/DDBJ whole genome shotgun (WGS) entry which is preliminary data.</text>
</comment>
<dbReference type="STRING" id="5627.A0A1C7LS45"/>
<protein>
    <submittedName>
        <fullName evidence="1">Uncharacterized protein</fullName>
    </submittedName>
</protein>
<name>A0A1C7LS45_GRIFR</name>
<sequence>MPVTVANLLSSLVGRSVLSKQLLEDNKDVWVNFTHFIQVENEISTIDVEDLYDACCRTAAIQCMSGQPEHLGYIVVQAKAKGEPVSSTEANDFVGPYILAKDVDGLAFRYKPKGHVGIMMDLGAKSTFARTLKRIKLTYERLKEVASPALGQAMRRMLKTKWKDIA</sequence>
<reference evidence="1 2" key="1">
    <citation type="submission" date="2016-03" db="EMBL/GenBank/DDBJ databases">
        <title>Whole genome sequencing of Grifola frondosa 9006-11.</title>
        <authorList>
            <person name="Min B."/>
            <person name="Park H."/>
            <person name="Kim J.-G."/>
            <person name="Cho H."/>
            <person name="Oh Y.-L."/>
            <person name="Kong W.-S."/>
            <person name="Choi I.-G."/>
        </authorList>
    </citation>
    <scope>NUCLEOTIDE SEQUENCE [LARGE SCALE GENOMIC DNA]</scope>
    <source>
        <strain evidence="1 2">9006-11</strain>
    </source>
</reference>
<evidence type="ECO:0000313" key="2">
    <source>
        <dbReference type="Proteomes" id="UP000092993"/>
    </source>
</evidence>
<proteinExistence type="predicted"/>
<accession>A0A1C7LS45</accession>
<dbReference type="OrthoDB" id="107110at2759"/>
<gene>
    <name evidence="1" type="ORF">A0H81_13307</name>
</gene>